<dbReference type="EMBL" id="PUIA01000069">
    <property type="protein sequence ID" value="PQO26215.1"/>
    <property type="molecule type" value="Genomic_DNA"/>
</dbReference>
<dbReference type="Proteomes" id="UP000240009">
    <property type="component" value="Unassembled WGS sequence"/>
</dbReference>
<dbReference type="RefSeq" id="WP_105358106.1">
    <property type="nucleotide sequence ID" value="NZ_PUIA01000069.1"/>
</dbReference>
<accession>A0A2S8F204</accession>
<evidence type="ECO:0000313" key="2">
    <source>
        <dbReference type="Proteomes" id="UP000240009"/>
    </source>
</evidence>
<reference evidence="1 2" key="1">
    <citation type="submission" date="2018-02" db="EMBL/GenBank/DDBJ databases">
        <title>Comparative genomes isolates from brazilian mangrove.</title>
        <authorList>
            <person name="Araujo J.E."/>
            <person name="Taketani R.G."/>
            <person name="Silva M.C.P."/>
            <person name="Loureco M.V."/>
            <person name="Andreote F.D."/>
        </authorList>
    </citation>
    <scope>NUCLEOTIDE SEQUENCE [LARGE SCALE GENOMIC DNA]</scope>
    <source>
        <strain evidence="1 2">HEX-2 MGV</strain>
    </source>
</reference>
<proteinExistence type="predicted"/>
<dbReference type="OrthoDB" id="274237at2"/>
<sequence length="69" mass="7879">MPSSVLDAIRLGIWDYEPEKVESNRFDPTGALPGSNEKLDILARRLANGLPLWHPQDRRSYDDTVRAEE</sequence>
<dbReference type="AlphaFoldDB" id="A0A2S8F204"/>
<evidence type="ECO:0000313" key="1">
    <source>
        <dbReference type="EMBL" id="PQO26215.1"/>
    </source>
</evidence>
<comment type="caution">
    <text evidence="1">The sequence shown here is derived from an EMBL/GenBank/DDBJ whole genome shotgun (WGS) entry which is preliminary data.</text>
</comment>
<name>A0A2S8F204_9BACT</name>
<gene>
    <name evidence="1" type="ORF">C5Y96_21005</name>
</gene>
<organism evidence="1 2">
    <name type="scientific">Blastopirellula marina</name>
    <dbReference type="NCBI Taxonomy" id="124"/>
    <lineage>
        <taxon>Bacteria</taxon>
        <taxon>Pseudomonadati</taxon>
        <taxon>Planctomycetota</taxon>
        <taxon>Planctomycetia</taxon>
        <taxon>Pirellulales</taxon>
        <taxon>Pirellulaceae</taxon>
        <taxon>Blastopirellula</taxon>
    </lineage>
</organism>
<protein>
    <submittedName>
        <fullName evidence="1">Uncharacterized protein</fullName>
    </submittedName>
</protein>